<comment type="similarity">
    <text evidence="2">Belongs to the peptidase S54 family.</text>
</comment>
<name>A0A3N2PYY1_SODAK</name>
<dbReference type="Pfam" id="PF01694">
    <property type="entry name" value="Rhomboid"/>
    <property type="match status" value="1"/>
</dbReference>
<organism evidence="10 11">
    <name type="scientific">Sodiomyces alkalinus (strain CBS 110278 / VKM F-3762 / F11)</name>
    <name type="common">Alkaliphilic filamentous fungus</name>
    <dbReference type="NCBI Taxonomy" id="1314773"/>
    <lineage>
        <taxon>Eukaryota</taxon>
        <taxon>Fungi</taxon>
        <taxon>Dikarya</taxon>
        <taxon>Ascomycota</taxon>
        <taxon>Pezizomycotina</taxon>
        <taxon>Sordariomycetes</taxon>
        <taxon>Hypocreomycetidae</taxon>
        <taxon>Glomerellales</taxon>
        <taxon>Plectosphaerellaceae</taxon>
        <taxon>Sodiomyces</taxon>
    </lineage>
</organism>
<accession>A0A3N2PYY1</accession>
<dbReference type="GeneID" id="39580041"/>
<feature type="transmembrane region" description="Helical" evidence="8">
    <location>
        <begin position="322"/>
        <end position="343"/>
    </location>
</feature>
<dbReference type="EMBL" id="ML119053">
    <property type="protein sequence ID" value="ROT39731.1"/>
    <property type="molecule type" value="Genomic_DNA"/>
</dbReference>
<dbReference type="OrthoDB" id="10260614at2759"/>
<feature type="transmembrane region" description="Helical" evidence="8">
    <location>
        <begin position="430"/>
        <end position="449"/>
    </location>
</feature>
<dbReference type="GO" id="GO:0006465">
    <property type="term" value="P:signal peptide processing"/>
    <property type="evidence" value="ECO:0007669"/>
    <property type="project" value="TreeGrafter"/>
</dbReference>
<evidence type="ECO:0000256" key="8">
    <source>
        <dbReference type="SAM" id="Phobius"/>
    </source>
</evidence>
<keyword evidence="6 8" id="KW-0472">Membrane</keyword>
<dbReference type="GO" id="GO:0016020">
    <property type="term" value="C:membrane"/>
    <property type="evidence" value="ECO:0007669"/>
    <property type="project" value="UniProtKB-SubCell"/>
</dbReference>
<evidence type="ECO:0000259" key="9">
    <source>
        <dbReference type="Pfam" id="PF01694"/>
    </source>
</evidence>
<gene>
    <name evidence="10" type="ORF">SODALDRAFT_331840</name>
</gene>
<feature type="region of interest" description="Disordered" evidence="7">
    <location>
        <begin position="189"/>
        <end position="216"/>
    </location>
</feature>
<dbReference type="GO" id="GO:0004252">
    <property type="term" value="F:serine-type endopeptidase activity"/>
    <property type="evidence" value="ECO:0007669"/>
    <property type="project" value="InterPro"/>
</dbReference>
<feature type="transmembrane region" description="Helical" evidence="8">
    <location>
        <begin position="469"/>
        <end position="487"/>
    </location>
</feature>
<evidence type="ECO:0000313" key="10">
    <source>
        <dbReference type="EMBL" id="ROT39731.1"/>
    </source>
</evidence>
<dbReference type="InterPro" id="IPR035952">
    <property type="entry name" value="Rhomboid-like_sf"/>
</dbReference>
<dbReference type="AlphaFoldDB" id="A0A3N2PYY1"/>
<evidence type="ECO:0000256" key="3">
    <source>
        <dbReference type="ARBA" id="ARBA00022692"/>
    </source>
</evidence>
<keyword evidence="11" id="KW-1185">Reference proteome</keyword>
<keyword evidence="3 8" id="KW-0812">Transmembrane</keyword>
<reference evidence="10 11" key="1">
    <citation type="journal article" date="2018" name="Mol. Ecol.">
        <title>The obligate alkalophilic soda-lake fungus Sodiomyces alkalinus has shifted to a protein diet.</title>
        <authorList>
            <person name="Grum-Grzhimaylo A.A."/>
            <person name="Falkoski D.L."/>
            <person name="van den Heuvel J."/>
            <person name="Valero-Jimenez C.A."/>
            <person name="Min B."/>
            <person name="Choi I.G."/>
            <person name="Lipzen A."/>
            <person name="Daum C.G."/>
            <person name="Aanen D.K."/>
            <person name="Tsang A."/>
            <person name="Henrissat B."/>
            <person name="Bilanenko E.N."/>
            <person name="de Vries R.P."/>
            <person name="van Kan J.A.L."/>
            <person name="Grigoriev I.V."/>
            <person name="Debets A.J.M."/>
        </authorList>
    </citation>
    <scope>NUCLEOTIDE SEQUENCE [LARGE SCALE GENOMIC DNA]</scope>
    <source>
        <strain evidence="10 11">F11</strain>
    </source>
</reference>
<evidence type="ECO:0000313" key="11">
    <source>
        <dbReference type="Proteomes" id="UP000272025"/>
    </source>
</evidence>
<evidence type="ECO:0000256" key="5">
    <source>
        <dbReference type="ARBA" id="ARBA00022989"/>
    </source>
</evidence>
<evidence type="ECO:0000256" key="1">
    <source>
        <dbReference type="ARBA" id="ARBA00004141"/>
    </source>
</evidence>
<keyword evidence="5 8" id="KW-1133">Transmembrane helix</keyword>
<feature type="domain" description="Peptidase S54 rhomboid" evidence="9">
    <location>
        <begin position="367"/>
        <end position="510"/>
    </location>
</feature>
<dbReference type="PANTHER" id="PTHR43731:SF14">
    <property type="entry name" value="PRESENILIN-ASSOCIATED RHOMBOID-LIKE PROTEIN, MITOCHONDRIAL"/>
    <property type="match status" value="1"/>
</dbReference>
<evidence type="ECO:0000256" key="2">
    <source>
        <dbReference type="ARBA" id="ARBA00009045"/>
    </source>
</evidence>
<dbReference type="RefSeq" id="XP_028467537.1">
    <property type="nucleotide sequence ID" value="XM_028611563.1"/>
</dbReference>
<comment type="subcellular location">
    <subcellularLocation>
        <location evidence="1">Membrane</location>
        <topology evidence="1">Multi-pass membrane protein</topology>
    </subcellularLocation>
</comment>
<proteinExistence type="inferred from homology"/>
<dbReference type="SUPFAM" id="SSF144091">
    <property type="entry name" value="Rhomboid-like"/>
    <property type="match status" value="1"/>
</dbReference>
<dbReference type="Gene3D" id="1.20.1540.10">
    <property type="entry name" value="Rhomboid-like"/>
    <property type="match status" value="1"/>
</dbReference>
<protein>
    <submittedName>
        <fullName evidence="10">Rhomboid-domain-containing protein</fullName>
    </submittedName>
</protein>
<dbReference type="InterPro" id="IPR050925">
    <property type="entry name" value="Rhomboid_protease_S54"/>
</dbReference>
<feature type="transmembrane region" description="Helical" evidence="8">
    <location>
        <begin position="288"/>
        <end position="310"/>
    </location>
</feature>
<evidence type="ECO:0000256" key="7">
    <source>
        <dbReference type="SAM" id="MobiDB-lite"/>
    </source>
</evidence>
<dbReference type="STRING" id="1314773.A0A3N2PYY1"/>
<keyword evidence="4" id="KW-0378">Hydrolase</keyword>
<dbReference type="InterPro" id="IPR022764">
    <property type="entry name" value="Peptidase_S54_rhomboid_dom"/>
</dbReference>
<dbReference type="Proteomes" id="UP000272025">
    <property type="component" value="Unassembled WGS sequence"/>
</dbReference>
<dbReference type="PANTHER" id="PTHR43731">
    <property type="entry name" value="RHOMBOID PROTEASE"/>
    <property type="match status" value="1"/>
</dbReference>
<evidence type="ECO:0000256" key="4">
    <source>
        <dbReference type="ARBA" id="ARBA00022801"/>
    </source>
</evidence>
<feature type="transmembrane region" description="Helical" evidence="8">
    <location>
        <begin position="404"/>
        <end position="423"/>
    </location>
</feature>
<sequence length="530" mass="58918">MAMNVPLGLVPSRTVFHLGLRGMRRRSAALCIANRLLSTSCITPKTPLPRRSNPALSWPGLSRHPCSPWHHRYSTGPALILDRYEDLPDNYTDKEGLSFRQFDLTDAEVKRIFGPRIKGTNANRLLRILHGRRVAGTLSDPSFHVNTAQFTQQDKDRALEYLRKTVPVDEVLNAGLRAEDELRELEREAQAELEGVSDTAASDPDVPKPNPVYGESAIDRIRAENIAKRREQERLEALEREEREKANPGPLAKLSDRPREISPRMQKWMDQATSDMKEPPKMTHCERLLPGTVVVFIFVAAAAGFAALYTPPSDRDRLFPEVSAGTATIASLIALNAGVWFLWRIPPLWKVLNRYFVLVHGLPRASSLVFSTFSHSEFTHLVANMAGLYLFGTLLHEDVGRGNFLAIYLASGALGALGSLWLLTLRGRLMYSTLGASGAVYGIMGAYFWRYRFENFRILGFPPEPLAGPQGLGLLGLIVGLHIWGLLRPGKMTMDLTAHMVGMATGIFGAHLIESRQSGGGKTGWPRRAR</sequence>
<evidence type="ECO:0000256" key="6">
    <source>
        <dbReference type="ARBA" id="ARBA00023136"/>
    </source>
</evidence>